<keyword evidence="10" id="KW-1185">Reference proteome</keyword>
<dbReference type="RefSeq" id="WP_106581852.1">
    <property type="nucleotide sequence ID" value="NZ_PYGA01000003.1"/>
</dbReference>
<evidence type="ECO:0000256" key="5">
    <source>
        <dbReference type="ARBA" id="ARBA00022692"/>
    </source>
</evidence>
<feature type="transmembrane region" description="Helical" evidence="8">
    <location>
        <begin position="231"/>
        <end position="252"/>
    </location>
</feature>
<organism evidence="9 10">
    <name type="scientific">Murinocardiopsis flavida</name>
    <dbReference type="NCBI Taxonomy" id="645275"/>
    <lineage>
        <taxon>Bacteria</taxon>
        <taxon>Bacillati</taxon>
        <taxon>Actinomycetota</taxon>
        <taxon>Actinomycetes</taxon>
        <taxon>Streptosporangiales</taxon>
        <taxon>Nocardiopsidaceae</taxon>
        <taxon>Murinocardiopsis</taxon>
    </lineage>
</organism>
<feature type="transmembrane region" description="Helical" evidence="8">
    <location>
        <begin position="138"/>
        <end position="165"/>
    </location>
</feature>
<evidence type="ECO:0000256" key="7">
    <source>
        <dbReference type="ARBA" id="ARBA00023136"/>
    </source>
</evidence>
<keyword evidence="5 8" id="KW-0812">Transmembrane</keyword>
<evidence type="ECO:0000313" key="10">
    <source>
        <dbReference type="Proteomes" id="UP000240542"/>
    </source>
</evidence>
<keyword evidence="4 8" id="KW-1003">Cell membrane</keyword>
<evidence type="ECO:0000256" key="3">
    <source>
        <dbReference type="ARBA" id="ARBA00022448"/>
    </source>
</evidence>
<reference evidence="9 10" key="1">
    <citation type="submission" date="2018-03" db="EMBL/GenBank/DDBJ databases">
        <title>Genomic Encyclopedia of Archaeal and Bacterial Type Strains, Phase II (KMG-II): from individual species to whole genera.</title>
        <authorList>
            <person name="Goeker M."/>
        </authorList>
    </citation>
    <scope>NUCLEOTIDE SEQUENCE [LARGE SCALE GENOMIC DNA]</scope>
    <source>
        <strain evidence="9 10">DSM 45312</strain>
    </source>
</reference>
<evidence type="ECO:0000256" key="2">
    <source>
        <dbReference type="ARBA" id="ARBA00009142"/>
    </source>
</evidence>
<dbReference type="InterPro" id="IPR052017">
    <property type="entry name" value="TSUP"/>
</dbReference>
<dbReference type="AlphaFoldDB" id="A0A2P8DQF2"/>
<keyword evidence="3" id="KW-0813">Transport</keyword>
<comment type="caution">
    <text evidence="9">The sequence shown here is derived from an EMBL/GenBank/DDBJ whole genome shotgun (WGS) entry which is preliminary data.</text>
</comment>
<keyword evidence="7 8" id="KW-0472">Membrane</keyword>
<dbReference type="PANTHER" id="PTHR30269:SF0">
    <property type="entry name" value="MEMBRANE TRANSPORTER PROTEIN YFCA-RELATED"/>
    <property type="match status" value="1"/>
</dbReference>
<feature type="transmembrane region" description="Helical" evidence="8">
    <location>
        <begin position="31"/>
        <end position="53"/>
    </location>
</feature>
<keyword evidence="6 8" id="KW-1133">Transmembrane helix</keyword>
<dbReference type="PANTHER" id="PTHR30269">
    <property type="entry name" value="TRANSMEMBRANE PROTEIN YFCA"/>
    <property type="match status" value="1"/>
</dbReference>
<dbReference type="OrthoDB" id="3782574at2"/>
<dbReference type="Pfam" id="PF01925">
    <property type="entry name" value="TauE"/>
    <property type="match status" value="1"/>
</dbReference>
<feature type="transmembrane region" description="Helical" evidence="8">
    <location>
        <begin position="192"/>
        <end position="219"/>
    </location>
</feature>
<feature type="transmembrane region" description="Helical" evidence="8">
    <location>
        <begin position="74"/>
        <end position="93"/>
    </location>
</feature>
<dbReference type="InterPro" id="IPR002781">
    <property type="entry name" value="TM_pro_TauE-like"/>
</dbReference>
<evidence type="ECO:0000256" key="6">
    <source>
        <dbReference type="ARBA" id="ARBA00022989"/>
    </source>
</evidence>
<comment type="similarity">
    <text evidence="2 8">Belongs to the 4-toluene sulfonate uptake permease (TSUP) (TC 2.A.102) family.</text>
</comment>
<accession>A0A2P8DQF2</accession>
<dbReference type="Proteomes" id="UP000240542">
    <property type="component" value="Unassembled WGS sequence"/>
</dbReference>
<protein>
    <recommendedName>
        <fullName evidence="8">Probable membrane transporter protein</fullName>
    </recommendedName>
</protein>
<evidence type="ECO:0000256" key="8">
    <source>
        <dbReference type="RuleBase" id="RU363041"/>
    </source>
</evidence>
<comment type="subcellular location">
    <subcellularLocation>
        <location evidence="1 8">Cell membrane</location>
        <topology evidence="1 8">Multi-pass membrane protein</topology>
    </subcellularLocation>
</comment>
<evidence type="ECO:0000313" key="9">
    <source>
        <dbReference type="EMBL" id="PSK99443.1"/>
    </source>
</evidence>
<dbReference type="EMBL" id="PYGA01000003">
    <property type="protein sequence ID" value="PSK99443.1"/>
    <property type="molecule type" value="Genomic_DNA"/>
</dbReference>
<evidence type="ECO:0000256" key="4">
    <source>
        <dbReference type="ARBA" id="ARBA00022475"/>
    </source>
</evidence>
<gene>
    <name evidence="9" type="ORF">CLV63_103168</name>
</gene>
<feature type="transmembrane region" description="Helical" evidence="8">
    <location>
        <begin position="99"/>
        <end position="117"/>
    </location>
</feature>
<name>A0A2P8DQF2_9ACTN</name>
<sequence length="254" mass="26369">MGLWEALAILVAGIGAGGINAVVGSGTLFTFPVLIALGYPPVVATVSNSIGLAPGSLTSAIGYRRELRGQRRRVIRFGVMSFLGALTGAVALLRLPEDVFTLVVPVLIAGACVLVLLQPRINARLRRRRAGRPDGGPLLPLGIYGAGVYGGYFAAAQGVVLIGLMGSSLDDELQRINALKNALTFIVNSTAAVFYIAFASPQWTVVALVAAGAVVGGYLGSLYGRRLSPRALRLLVVLIGLSAAVQILWSTFGG</sequence>
<dbReference type="GO" id="GO:0005886">
    <property type="term" value="C:plasma membrane"/>
    <property type="evidence" value="ECO:0007669"/>
    <property type="project" value="UniProtKB-SubCell"/>
</dbReference>
<proteinExistence type="inferred from homology"/>
<evidence type="ECO:0000256" key="1">
    <source>
        <dbReference type="ARBA" id="ARBA00004651"/>
    </source>
</evidence>